<dbReference type="HOGENOM" id="CLU_2414855_0_0_1"/>
<dbReference type="Gene3D" id="1.10.1740.120">
    <property type="match status" value="1"/>
</dbReference>
<keyword evidence="1" id="KW-0732">Signal</keyword>
<evidence type="ECO:0000313" key="4">
    <source>
        <dbReference type="Proteomes" id="UP000039046"/>
    </source>
</evidence>
<dbReference type="AlphaFoldDB" id="A0A0A1SRZ2"/>
<feature type="chain" id="PRO_5001989632" description="Fungal calcium binding protein domain-containing protein" evidence="1">
    <location>
        <begin position="17"/>
        <end position="100"/>
    </location>
</feature>
<evidence type="ECO:0000313" key="3">
    <source>
        <dbReference type="EMBL" id="CEJ83168.1"/>
    </source>
</evidence>
<name>A0A0A1SRZ2_9HYPO</name>
<keyword evidence="4" id="KW-1185">Reference proteome</keyword>
<feature type="domain" description="Fungal calcium binding protein" evidence="2">
    <location>
        <begin position="30"/>
        <end position="95"/>
    </location>
</feature>
<dbReference type="Proteomes" id="UP000039046">
    <property type="component" value="Unassembled WGS sequence"/>
</dbReference>
<dbReference type="EMBL" id="CDHN01000001">
    <property type="protein sequence ID" value="CEJ83168.1"/>
    <property type="molecule type" value="Genomic_DNA"/>
</dbReference>
<organism evidence="3 4">
    <name type="scientific">[Torrubiella] hemipterigena</name>
    <dbReference type="NCBI Taxonomy" id="1531966"/>
    <lineage>
        <taxon>Eukaryota</taxon>
        <taxon>Fungi</taxon>
        <taxon>Dikarya</taxon>
        <taxon>Ascomycota</taxon>
        <taxon>Pezizomycotina</taxon>
        <taxon>Sordariomycetes</taxon>
        <taxon>Hypocreomycetidae</taxon>
        <taxon>Hypocreales</taxon>
        <taxon>Clavicipitaceae</taxon>
        <taxon>Clavicipitaceae incertae sedis</taxon>
        <taxon>'Torrubiella' clade</taxon>
    </lineage>
</organism>
<gene>
    <name evidence="3" type="ORF">VHEMI03189</name>
</gene>
<evidence type="ECO:0000259" key="2">
    <source>
        <dbReference type="Pfam" id="PF12192"/>
    </source>
</evidence>
<protein>
    <recommendedName>
        <fullName evidence="2">Fungal calcium binding protein domain-containing protein</fullName>
    </recommendedName>
</protein>
<evidence type="ECO:0000256" key="1">
    <source>
        <dbReference type="SAM" id="SignalP"/>
    </source>
</evidence>
<feature type="signal peptide" evidence="1">
    <location>
        <begin position="1"/>
        <end position="16"/>
    </location>
</feature>
<sequence>MQFSTTVVTLAAVVAAAPNAQQAAKLRQDRLELFKNEAQIIHTDAAQAGCDWGKCITALAGETAACGAAAVELGANIFADIACIASVGGAINNAACANCP</sequence>
<dbReference type="Pfam" id="PF12192">
    <property type="entry name" value="CBP"/>
    <property type="match status" value="1"/>
</dbReference>
<reference evidence="3 4" key="1">
    <citation type="journal article" date="2015" name="Genome Announc.">
        <title>Draft Genome Sequence and Gene Annotation of the Entomopathogenic Fungus Verticillium hemipterigenum.</title>
        <authorList>
            <person name="Horn F."/>
            <person name="Habel A."/>
            <person name="Scharf D.H."/>
            <person name="Dworschak J."/>
            <person name="Brakhage A.A."/>
            <person name="Guthke R."/>
            <person name="Hertweck C."/>
            <person name="Linde J."/>
        </authorList>
    </citation>
    <scope>NUCLEOTIDE SEQUENCE [LARGE SCALE GENOMIC DNA]</scope>
</reference>
<accession>A0A0A1SRZ2</accession>
<proteinExistence type="predicted"/>
<dbReference type="InterPro" id="IPR022013">
    <property type="entry name" value="CBP"/>
</dbReference>